<evidence type="ECO:0000256" key="2">
    <source>
        <dbReference type="ARBA" id="ARBA00006234"/>
    </source>
</evidence>
<dbReference type="SMART" id="SM00220">
    <property type="entry name" value="S_TKc"/>
    <property type="match status" value="1"/>
</dbReference>
<dbReference type="Proteomes" id="UP000095767">
    <property type="component" value="Unassembled WGS sequence"/>
</dbReference>
<comment type="function">
    <text evidence="5">CIPK serine-threonine protein kinases interact with CBL proteins. Binding of a CBL protein to the regulatory NAF domain of CIPK protein lead to the activation of the kinase in a calcium-dependent manner.</text>
</comment>
<dbReference type="Pfam" id="PF00069">
    <property type="entry name" value="Pkinase"/>
    <property type="match status" value="1"/>
</dbReference>
<keyword evidence="8" id="KW-1185">Reference proteome</keyword>
<keyword evidence="3" id="KW-0547">Nucleotide-binding</keyword>
<evidence type="ECO:0000256" key="5">
    <source>
        <dbReference type="ARBA" id="ARBA00058225"/>
    </source>
</evidence>
<reference evidence="7 8" key="1">
    <citation type="submission" date="2016-09" db="EMBL/GenBank/DDBJ databases">
        <title>The draft genome of Dichanthelium oligosanthes: A C3 panicoid grass species.</title>
        <authorList>
            <person name="Studer A.J."/>
            <person name="Schnable J.C."/>
            <person name="Brutnell T.P."/>
        </authorList>
    </citation>
    <scope>NUCLEOTIDE SEQUENCE [LARGE SCALE GENOMIC DNA]</scope>
    <source>
        <strain evidence="8">cv. Kellogg 1175</strain>
        <tissue evidence="7">Leaf</tissue>
    </source>
</reference>
<evidence type="ECO:0000313" key="7">
    <source>
        <dbReference type="EMBL" id="OEL38530.1"/>
    </source>
</evidence>
<dbReference type="PANTHER" id="PTHR24346">
    <property type="entry name" value="MAP/MICROTUBULE AFFINITY-REGULATING KINASE"/>
    <property type="match status" value="1"/>
</dbReference>
<dbReference type="EMBL" id="LWDX02001432">
    <property type="protein sequence ID" value="OEL38530.1"/>
    <property type="molecule type" value="Genomic_DNA"/>
</dbReference>
<dbReference type="GO" id="GO:0005524">
    <property type="term" value="F:ATP binding"/>
    <property type="evidence" value="ECO:0007669"/>
    <property type="project" value="UniProtKB-KW"/>
</dbReference>
<dbReference type="GO" id="GO:0004674">
    <property type="term" value="F:protein serine/threonine kinase activity"/>
    <property type="evidence" value="ECO:0007669"/>
    <property type="project" value="TreeGrafter"/>
</dbReference>
<proteinExistence type="inferred from homology"/>
<evidence type="ECO:0000256" key="4">
    <source>
        <dbReference type="ARBA" id="ARBA00022840"/>
    </source>
</evidence>
<dbReference type="InterPro" id="IPR011009">
    <property type="entry name" value="Kinase-like_dom_sf"/>
</dbReference>
<dbReference type="InterPro" id="IPR000719">
    <property type="entry name" value="Prot_kinase_dom"/>
</dbReference>
<dbReference type="FunFam" id="1.10.510.10:FF:000571">
    <property type="entry name" value="Maternal embryonic leucine zipper kinase"/>
    <property type="match status" value="1"/>
</dbReference>
<keyword evidence="7" id="KW-0418">Kinase</keyword>
<dbReference type="PROSITE" id="PS50011">
    <property type="entry name" value="PROTEIN_KINASE_DOM"/>
    <property type="match status" value="1"/>
</dbReference>
<evidence type="ECO:0000259" key="6">
    <source>
        <dbReference type="PROSITE" id="PS50011"/>
    </source>
</evidence>
<evidence type="ECO:0000256" key="1">
    <source>
        <dbReference type="ARBA" id="ARBA00001936"/>
    </source>
</evidence>
<feature type="non-terminal residue" evidence="7">
    <location>
        <position position="1"/>
    </location>
</feature>
<dbReference type="PANTHER" id="PTHR24346:SF97">
    <property type="entry name" value="NON-SPECIFIC SERINE_THREONINE PROTEIN KINASE"/>
    <property type="match status" value="1"/>
</dbReference>
<dbReference type="OrthoDB" id="193931at2759"/>
<sequence length="519" mass="58736">LRGRYELLSLRGQGSFAEVWEARHLRTGLRVAIKIILCHANATTKNNKDDVEREIRVMRLLRHHPHVVRFHEAIVAGDHTYIVMELAESGELYDHVAIRERLPEAQARRIFQQLVAGVAYCHRNMVVHRDLKMENVMLDAEGNVKIVDFGFSKLFRYTQLQSESCGSPQYAAPELLDGREYLGPEVDVWSCGVILYGMLCGGLPFDGADISDLPRNIRRGEYHRLPSWVSDDARDLISSIFIVRPQKRASMSEVRAHRWLQPDMPPYLALAMPPPDQQACMRIDAATVELLVTRHGFERSTLLESLHRIEDQDSEEAVAYQLVLTKQYDAATRYQLLSMPPPQQLQHGRRRPWALVGLDDGGGELLLFHECPRETMRRVAKALGELGICILFHHTHRHRMVCAHVPGIRVPSAASFFFNDDDGSSSSSPAPATDDDAALEMNNIILESLPAAVFFEVQHSVACLQLDKAGEGNHNHNPTAPAAVPYELRVERTSGPQLPYLRVCSQLKSKLRRRRTDHK</sequence>
<protein>
    <submittedName>
        <fullName evidence="7">SNF1-related protein kinase catalytic subunit alpha KIN11</fullName>
    </submittedName>
</protein>
<comment type="similarity">
    <text evidence="2">Belongs to the protein kinase superfamily. CAMK Ser/Thr protein kinase family. SNF1 subfamily.</text>
</comment>
<dbReference type="SUPFAM" id="SSF56112">
    <property type="entry name" value="Protein kinase-like (PK-like)"/>
    <property type="match status" value="1"/>
</dbReference>
<dbReference type="AlphaFoldDB" id="A0A1E5WN03"/>
<comment type="caution">
    <text evidence="7">The sequence shown here is derived from an EMBL/GenBank/DDBJ whole genome shotgun (WGS) entry which is preliminary data.</text>
</comment>
<gene>
    <name evidence="7" type="ORF">BAE44_0000451</name>
</gene>
<dbReference type="CDD" id="cd14003">
    <property type="entry name" value="STKc_AMPK-like"/>
    <property type="match status" value="1"/>
</dbReference>
<evidence type="ECO:0000313" key="8">
    <source>
        <dbReference type="Proteomes" id="UP000095767"/>
    </source>
</evidence>
<dbReference type="Gene3D" id="1.10.510.10">
    <property type="entry name" value="Transferase(Phosphotransferase) domain 1"/>
    <property type="match status" value="1"/>
</dbReference>
<evidence type="ECO:0000256" key="3">
    <source>
        <dbReference type="ARBA" id="ARBA00022741"/>
    </source>
</evidence>
<comment type="cofactor">
    <cofactor evidence="1">
        <name>Mn(2+)</name>
        <dbReference type="ChEBI" id="CHEBI:29035"/>
    </cofactor>
</comment>
<dbReference type="GO" id="GO:0005737">
    <property type="term" value="C:cytoplasm"/>
    <property type="evidence" value="ECO:0007669"/>
    <property type="project" value="TreeGrafter"/>
</dbReference>
<dbReference type="STRING" id="888268.A0A1E5WN03"/>
<feature type="domain" description="Protein kinase" evidence="6">
    <location>
        <begin position="5"/>
        <end position="260"/>
    </location>
</feature>
<keyword evidence="7" id="KW-0808">Transferase</keyword>
<keyword evidence="4" id="KW-0067">ATP-binding</keyword>
<name>A0A1E5WN03_9POAL</name>
<dbReference type="PROSITE" id="PS00108">
    <property type="entry name" value="PROTEIN_KINASE_ST"/>
    <property type="match status" value="1"/>
</dbReference>
<accession>A0A1E5WN03</accession>
<dbReference type="GO" id="GO:0035556">
    <property type="term" value="P:intracellular signal transduction"/>
    <property type="evidence" value="ECO:0007669"/>
    <property type="project" value="TreeGrafter"/>
</dbReference>
<dbReference type="InterPro" id="IPR008271">
    <property type="entry name" value="Ser/Thr_kinase_AS"/>
</dbReference>
<organism evidence="7 8">
    <name type="scientific">Dichanthelium oligosanthes</name>
    <dbReference type="NCBI Taxonomy" id="888268"/>
    <lineage>
        <taxon>Eukaryota</taxon>
        <taxon>Viridiplantae</taxon>
        <taxon>Streptophyta</taxon>
        <taxon>Embryophyta</taxon>
        <taxon>Tracheophyta</taxon>
        <taxon>Spermatophyta</taxon>
        <taxon>Magnoliopsida</taxon>
        <taxon>Liliopsida</taxon>
        <taxon>Poales</taxon>
        <taxon>Poaceae</taxon>
        <taxon>PACMAD clade</taxon>
        <taxon>Panicoideae</taxon>
        <taxon>Panicodae</taxon>
        <taxon>Paniceae</taxon>
        <taxon>Dichantheliinae</taxon>
        <taxon>Dichanthelium</taxon>
    </lineage>
</organism>